<accession>A0A921AXZ4</accession>
<dbReference type="InterPro" id="IPR009936">
    <property type="entry name" value="DUF1468"/>
</dbReference>
<dbReference type="Proteomes" id="UP000698963">
    <property type="component" value="Unassembled WGS sequence"/>
</dbReference>
<feature type="transmembrane region" description="Helical" evidence="1">
    <location>
        <begin position="40"/>
        <end position="61"/>
    </location>
</feature>
<keyword evidence="1" id="KW-0812">Transmembrane</keyword>
<dbReference type="RefSeq" id="WP_304123759.1">
    <property type="nucleotide sequence ID" value="NZ_DYZA01000232.1"/>
</dbReference>
<reference evidence="3" key="2">
    <citation type="submission" date="2021-09" db="EMBL/GenBank/DDBJ databases">
        <authorList>
            <person name="Gilroy R."/>
        </authorList>
    </citation>
    <scope>NUCLEOTIDE SEQUENCE</scope>
    <source>
        <strain evidence="3">ChiGjej2B2-19336</strain>
    </source>
</reference>
<reference evidence="3" key="1">
    <citation type="journal article" date="2021" name="PeerJ">
        <title>Extensive microbial diversity within the chicken gut microbiome revealed by metagenomics and culture.</title>
        <authorList>
            <person name="Gilroy R."/>
            <person name="Ravi A."/>
            <person name="Getino M."/>
            <person name="Pursley I."/>
            <person name="Horton D.L."/>
            <person name="Alikhan N.F."/>
            <person name="Baker D."/>
            <person name="Gharbi K."/>
            <person name="Hall N."/>
            <person name="Watson M."/>
            <person name="Adriaenssens E.M."/>
            <person name="Foster-Nyarko E."/>
            <person name="Jarju S."/>
            <person name="Secka A."/>
            <person name="Antonio M."/>
            <person name="Oren A."/>
            <person name="Chaudhuri R.R."/>
            <person name="La Ragione R."/>
            <person name="Hildebrand F."/>
            <person name="Pallen M.J."/>
        </authorList>
    </citation>
    <scope>NUCLEOTIDE SEQUENCE</scope>
    <source>
        <strain evidence="3">ChiGjej2B2-19336</strain>
    </source>
</reference>
<organism evidence="3 4">
    <name type="scientific">Mailhella massiliensis</name>
    <dbReference type="NCBI Taxonomy" id="1903261"/>
    <lineage>
        <taxon>Bacteria</taxon>
        <taxon>Pseudomonadati</taxon>
        <taxon>Thermodesulfobacteriota</taxon>
        <taxon>Desulfovibrionia</taxon>
        <taxon>Desulfovibrionales</taxon>
        <taxon>Desulfovibrionaceae</taxon>
        <taxon>Mailhella</taxon>
    </lineage>
</organism>
<name>A0A921AXZ4_9BACT</name>
<sequence>MYRVNLLAYLILLLFSLFGFFYIIPNWTPPYPGFGVPASYVPGVLCWIIAILSAIGILITVMQKTGKDKPCELTPRKFGYFLLLLLPIALSMPLMKILGFVPGSIVIIAALQFLCGERRWIRIVLVSVLTAGITYAGLWYGLKLPLPS</sequence>
<gene>
    <name evidence="3" type="ORF">K8W16_11200</name>
</gene>
<evidence type="ECO:0000313" key="3">
    <source>
        <dbReference type="EMBL" id="HJD98198.1"/>
    </source>
</evidence>
<dbReference type="Pfam" id="PF07331">
    <property type="entry name" value="TctB"/>
    <property type="match status" value="1"/>
</dbReference>
<feature type="transmembrane region" description="Helical" evidence="1">
    <location>
        <begin position="120"/>
        <end position="142"/>
    </location>
</feature>
<proteinExistence type="predicted"/>
<feature type="domain" description="DUF1468" evidence="2">
    <location>
        <begin position="9"/>
        <end position="147"/>
    </location>
</feature>
<feature type="transmembrane region" description="Helical" evidence="1">
    <location>
        <begin position="81"/>
        <end position="114"/>
    </location>
</feature>
<keyword evidence="1" id="KW-0472">Membrane</keyword>
<evidence type="ECO:0000313" key="4">
    <source>
        <dbReference type="Proteomes" id="UP000698963"/>
    </source>
</evidence>
<comment type="caution">
    <text evidence="3">The sequence shown here is derived from an EMBL/GenBank/DDBJ whole genome shotgun (WGS) entry which is preliminary data.</text>
</comment>
<keyword evidence="1" id="KW-1133">Transmembrane helix</keyword>
<evidence type="ECO:0000256" key="1">
    <source>
        <dbReference type="SAM" id="Phobius"/>
    </source>
</evidence>
<evidence type="ECO:0000259" key="2">
    <source>
        <dbReference type="Pfam" id="PF07331"/>
    </source>
</evidence>
<dbReference type="EMBL" id="DYZA01000232">
    <property type="protein sequence ID" value="HJD98198.1"/>
    <property type="molecule type" value="Genomic_DNA"/>
</dbReference>
<protein>
    <submittedName>
        <fullName evidence="3">Tripartite tricarboxylate transporter TctB family protein</fullName>
    </submittedName>
</protein>
<feature type="transmembrane region" description="Helical" evidence="1">
    <location>
        <begin position="7"/>
        <end position="28"/>
    </location>
</feature>
<dbReference type="AlphaFoldDB" id="A0A921AXZ4"/>